<organism evidence="2 3">
    <name type="scientific">Caulobacter ginsengisoli</name>
    <dbReference type="NCBI Taxonomy" id="400775"/>
    <lineage>
        <taxon>Bacteria</taxon>
        <taxon>Pseudomonadati</taxon>
        <taxon>Pseudomonadota</taxon>
        <taxon>Alphaproteobacteria</taxon>
        <taxon>Caulobacterales</taxon>
        <taxon>Caulobacteraceae</taxon>
        <taxon>Caulobacter</taxon>
    </lineage>
</organism>
<comment type="caution">
    <text evidence="2">The sequence shown here is derived from an EMBL/GenBank/DDBJ whole genome shotgun (WGS) entry which is preliminary data.</text>
</comment>
<keyword evidence="3" id="KW-1185">Reference proteome</keyword>
<gene>
    <name evidence="2" type="ORF">QO010_004073</name>
</gene>
<dbReference type="PROSITE" id="PS51257">
    <property type="entry name" value="PROKAR_LIPOPROTEIN"/>
    <property type="match status" value="1"/>
</dbReference>
<protein>
    <submittedName>
        <fullName evidence="2">Small lipoprotein YifL</fullName>
    </submittedName>
</protein>
<proteinExistence type="predicted"/>
<feature type="signal peptide" evidence="1">
    <location>
        <begin position="1"/>
        <end position="20"/>
    </location>
</feature>
<accession>A0ABU0IW99</accession>
<dbReference type="RefSeq" id="WP_307352266.1">
    <property type="nucleotide sequence ID" value="NZ_JAUSVS010000010.1"/>
</dbReference>
<keyword evidence="1" id="KW-0732">Signal</keyword>
<feature type="chain" id="PRO_5047493403" evidence="1">
    <location>
        <begin position="21"/>
        <end position="162"/>
    </location>
</feature>
<evidence type="ECO:0000313" key="3">
    <source>
        <dbReference type="Proteomes" id="UP001228905"/>
    </source>
</evidence>
<dbReference type="EMBL" id="JAUSVS010000010">
    <property type="protein sequence ID" value="MDQ0466280.1"/>
    <property type="molecule type" value="Genomic_DNA"/>
</dbReference>
<name>A0ABU0IW99_9CAUL</name>
<sequence>MRAPFALCAALLAASLAACGKPPAKAPAATVAAGTESGQVTVKTPDGQVAVIKGGAAAVAAAPGRAPPAYAPTYPGAAVLSRIETGDVTILRFTTKDAPDQVMAFYRDAAAKAKVPVSADMDMGGSKMFAAEEEGGARGMQLTAAAANGLTTVQLTYHAPKG</sequence>
<dbReference type="Proteomes" id="UP001228905">
    <property type="component" value="Unassembled WGS sequence"/>
</dbReference>
<evidence type="ECO:0000313" key="2">
    <source>
        <dbReference type="EMBL" id="MDQ0466280.1"/>
    </source>
</evidence>
<evidence type="ECO:0000256" key="1">
    <source>
        <dbReference type="SAM" id="SignalP"/>
    </source>
</evidence>
<keyword evidence="2" id="KW-0449">Lipoprotein</keyword>
<reference evidence="2 3" key="1">
    <citation type="submission" date="2023-07" db="EMBL/GenBank/DDBJ databases">
        <title>Genomic Encyclopedia of Type Strains, Phase IV (KMG-IV): sequencing the most valuable type-strain genomes for metagenomic binning, comparative biology and taxonomic classification.</title>
        <authorList>
            <person name="Goeker M."/>
        </authorList>
    </citation>
    <scope>NUCLEOTIDE SEQUENCE [LARGE SCALE GENOMIC DNA]</scope>
    <source>
        <strain evidence="2 3">DSM 18695</strain>
    </source>
</reference>